<accession>A0A2M3ZQV0</accession>
<dbReference type="AlphaFoldDB" id="A0A2M3ZQV0"/>
<proteinExistence type="predicted"/>
<sequence length="78" mass="9462">MRLTLRVCLICCFFLLCFLTVSSYLFNLLCHYILHLHSHRLSTIFQLHTSLPSPRYKWLPRPTARWWMAWWFAAAFSK</sequence>
<protein>
    <submittedName>
        <fullName evidence="1">Putative secreted peptide</fullName>
    </submittedName>
</protein>
<reference evidence="1" key="1">
    <citation type="submission" date="2018-01" db="EMBL/GenBank/DDBJ databases">
        <title>An insight into the sialome of Amazonian anophelines.</title>
        <authorList>
            <person name="Ribeiro J.M."/>
            <person name="Scarpassa V."/>
            <person name="Calvo E."/>
        </authorList>
    </citation>
    <scope>NUCLEOTIDE SEQUENCE</scope>
    <source>
        <tissue evidence="1">Salivary glands</tissue>
    </source>
</reference>
<dbReference type="EMBL" id="GGFM01010196">
    <property type="protein sequence ID" value="MBW30947.1"/>
    <property type="molecule type" value="Transcribed_RNA"/>
</dbReference>
<name>A0A2M3ZQV0_9DIPT</name>
<evidence type="ECO:0000313" key="1">
    <source>
        <dbReference type="EMBL" id="MBW30947.1"/>
    </source>
</evidence>
<organism evidence="1">
    <name type="scientific">Anopheles braziliensis</name>
    <dbReference type="NCBI Taxonomy" id="58242"/>
    <lineage>
        <taxon>Eukaryota</taxon>
        <taxon>Metazoa</taxon>
        <taxon>Ecdysozoa</taxon>
        <taxon>Arthropoda</taxon>
        <taxon>Hexapoda</taxon>
        <taxon>Insecta</taxon>
        <taxon>Pterygota</taxon>
        <taxon>Neoptera</taxon>
        <taxon>Endopterygota</taxon>
        <taxon>Diptera</taxon>
        <taxon>Nematocera</taxon>
        <taxon>Culicoidea</taxon>
        <taxon>Culicidae</taxon>
        <taxon>Anophelinae</taxon>
        <taxon>Anopheles</taxon>
    </lineage>
</organism>